<proteinExistence type="predicted"/>
<dbReference type="OrthoDB" id="255477at2"/>
<evidence type="ECO:0000313" key="1">
    <source>
        <dbReference type="EMBL" id="TWT80580.1"/>
    </source>
</evidence>
<dbReference type="EMBL" id="SJPJ01000001">
    <property type="protein sequence ID" value="TWT80580.1"/>
    <property type="molecule type" value="Genomic_DNA"/>
</dbReference>
<comment type="caution">
    <text evidence="1">The sequence shown here is derived from an EMBL/GenBank/DDBJ whole genome shotgun (WGS) entry which is preliminary data.</text>
</comment>
<accession>A0A5C5Z0A5</accession>
<evidence type="ECO:0000313" key="2">
    <source>
        <dbReference type="Proteomes" id="UP000315010"/>
    </source>
</evidence>
<name>A0A5C5Z0A5_9BACT</name>
<dbReference type="AlphaFoldDB" id="A0A5C5Z0A5"/>
<organism evidence="1 2">
    <name type="scientific">Novipirellula herctigrandis</name>
    <dbReference type="NCBI Taxonomy" id="2527986"/>
    <lineage>
        <taxon>Bacteria</taxon>
        <taxon>Pseudomonadati</taxon>
        <taxon>Planctomycetota</taxon>
        <taxon>Planctomycetia</taxon>
        <taxon>Pirellulales</taxon>
        <taxon>Pirellulaceae</taxon>
        <taxon>Novipirellula</taxon>
    </lineage>
</organism>
<keyword evidence="2" id="KW-1185">Reference proteome</keyword>
<dbReference type="Proteomes" id="UP000315010">
    <property type="component" value="Unassembled WGS sequence"/>
</dbReference>
<protein>
    <submittedName>
        <fullName evidence="1">Uncharacterized protein</fullName>
    </submittedName>
</protein>
<sequence>MQSIAKWLFPLLNLPCHANRVTPDNLRAFGETDPTGLVDAGFLVPMGPATHVQAINGCGCGVHEVVRIGRGPRARFMTSCVIDGVEEIQRDRLRQWFVNDLQVGDELATAIKSDSKCRAIVIDGAWLIGELIVAGARLEIVLARESDVDRIAECIVPSRAIVVVADSVQRNWDQFAGVVKLSDAFSFAGPKPVFQADRVRSMVRWEDGTDGNVFLCKGEFWELRHEGKVAHLKDSVGMGYLARLLAQPNRVIPAVTLLASRLGIDPLQLSGSSGEVIDEQAREDYRGRYLMLLDDMRLAEANHDRATMERIQLEQDALTTELSAAFGKDGRGRVKSDAEKVRKSVSMAVTRAIEKITMHHASLGRYLDASMELGGTMVYRQHEPMDWLV</sequence>
<gene>
    <name evidence="1" type="ORF">CA13_20250</name>
</gene>
<reference evidence="1 2" key="1">
    <citation type="submission" date="2019-02" db="EMBL/GenBank/DDBJ databases">
        <title>Deep-cultivation of Planctomycetes and their phenomic and genomic characterization uncovers novel biology.</title>
        <authorList>
            <person name="Wiegand S."/>
            <person name="Jogler M."/>
            <person name="Boedeker C."/>
            <person name="Pinto D."/>
            <person name="Vollmers J."/>
            <person name="Rivas-Marin E."/>
            <person name="Kohn T."/>
            <person name="Peeters S.H."/>
            <person name="Heuer A."/>
            <person name="Rast P."/>
            <person name="Oberbeckmann S."/>
            <person name="Bunk B."/>
            <person name="Jeske O."/>
            <person name="Meyerdierks A."/>
            <person name="Storesund J.E."/>
            <person name="Kallscheuer N."/>
            <person name="Luecker S."/>
            <person name="Lage O.M."/>
            <person name="Pohl T."/>
            <person name="Merkel B.J."/>
            <person name="Hornburger P."/>
            <person name="Mueller R.-W."/>
            <person name="Bruemmer F."/>
            <person name="Labrenz M."/>
            <person name="Spormann A.M."/>
            <person name="Op Den Camp H."/>
            <person name="Overmann J."/>
            <person name="Amann R."/>
            <person name="Jetten M.S.M."/>
            <person name="Mascher T."/>
            <person name="Medema M.H."/>
            <person name="Devos D.P."/>
            <person name="Kaster A.-K."/>
            <person name="Ovreas L."/>
            <person name="Rohde M."/>
            <person name="Galperin M.Y."/>
            <person name="Jogler C."/>
        </authorList>
    </citation>
    <scope>NUCLEOTIDE SEQUENCE [LARGE SCALE GENOMIC DNA]</scope>
    <source>
        <strain evidence="1 2">CA13</strain>
    </source>
</reference>
<dbReference type="RefSeq" id="WP_146395703.1">
    <property type="nucleotide sequence ID" value="NZ_SJPJ01000001.1"/>
</dbReference>